<dbReference type="PANTHER" id="PTHR46388">
    <property type="entry name" value="NHL REPEAT-CONTAINING PROTEIN 2"/>
    <property type="match status" value="1"/>
</dbReference>
<evidence type="ECO:0008006" key="3">
    <source>
        <dbReference type="Google" id="ProtNLM"/>
    </source>
</evidence>
<sequence length="705" mass="77953">MTLSVYLFAPTLHAEEQRKFTGSTFKGPPISVRSSAPEPAPAELNSYERHVKKSHWTRSIVAGNGKYGRSGNIFDARLAQLWQPYQAIDDGQGGFFVSDCKNHVIRHVDKSGRIRVVAGRESVEGEYGVEGGDATRALLSFPKGLAINPRKPNMVWFCDSGNHAVRVLKFPPGPGCFGREAELCTIIARRVKFTDAPWKEDEIESEDEETGEGGQKGGEQMQTALLQRGGSRKGDWDVLEKHQRVPAGKVKLRFPTSLCFDLRGRLYISDTGNYCIRRVDSTAEGLFVSVIVGVPGRPGIDSEQLHEEARPRRNVQEMEALQKEFEELSDIRYQERYNKKRKGQASPIRIGRPQQITVCPDWVAIVHSQKNAKSPEDQAEEAIRTARGRGEQKNGDNGGSYVLPPEASTTPEILLFAESDTHCIRRVELAPTDQKKNPDAGAIRSFSTLVGMPGEAYHQEALANQTVQLNNGDKQKRARMKESATQRAARKKAALNEALERDKGKLSSRWMRLKTPLGVSADPLGKKIAISERNGEVVRLMEIKHLDPSDAERDILSARVISGDCSRARNYLDKFELFFSETNGSCRFVSWLDVPSPSPGEKIPMGLIKRIQRGTELDEADINRRAAKENAGAAVNLPGSNVAVGSPLAATTRARQAAPSFGMGSEEVQNEMKPDLKPELGILLAHENIVTLVWTRAEDDDSTPT</sequence>
<dbReference type="AlphaFoldDB" id="A0A0G4H6Q0"/>
<dbReference type="PANTHER" id="PTHR46388:SF2">
    <property type="entry name" value="NHL REPEAT-CONTAINING PROTEIN 2"/>
    <property type="match status" value="1"/>
</dbReference>
<dbReference type="SUPFAM" id="SSF101898">
    <property type="entry name" value="NHL repeat"/>
    <property type="match status" value="1"/>
</dbReference>
<accession>A0A0G4H6Q0</accession>
<organism evidence="2">
    <name type="scientific">Chromera velia CCMP2878</name>
    <dbReference type="NCBI Taxonomy" id="1169474"/>
    <lineage>
        <taxon>Eukaryota</taxon>
        <taxon>Sar</taxon>
        <taxon>Alveolata</taxon>
        <taxon>Colpodellida</taxon>
        <taxon>Chromeraceae</taxon>
        <taxon>Chromera</taxon>
    </lineage>
</organism>
<proteinExistence type="predicted"/>
<evidence type="ECO:0000256" key="1">
    <source>
        <dbReference type="SAM" id="MobiDB-lite"/>
    </source>
</evidence>
<feature type="region of interest" description="Disordered" evidence="1">
    <location>
        <begin position="470"/>
        <end position="489"/>
    </location>
</feature>
<reference evidence="2" key="1">
    <citation type="submission" date="2014-11" db="EMBL/GenBank/DDBJ databases">
        <authorList>
            <person name="Otto D Thomas"/>
            <person name="Naeem Raeece"/>
        </authorList>
    </citation>
    <scope>NUCLEOTIDE SEQUENCE</scope>
</reference>
<dbReference type="VEuPathDB" id="CryptoDB:Cvel_24901"/>
<dbReference type="InterPro" id="IPR011042">
    <property type="entry name" value="6-blade_b-propeller_TolB-like"/>
</dbReference>
<dbReference type="Gene3D" id="2.120.10.30">
    <property type="entry name" value="TolB, C-terminal domain"/>
    <property type="match status" value="2"/>
</dbReference>
<dbReference type="EMBL" id="CDMZ01001933">
    <property type="protein sequence ID" value="CEM39509.1"/>
    <property type="molecule type" value="Genomic_DNA"/>
</dbReference>
<dbReference type="PhylomeDB" id="A0A0G4H6Q0"/>
<feature type="region of interest" description="Disordered" evidence="1">
    <location>
        <begin position="19"/>
        <end position="41"/>
    </location>
</feature>
<name>A0A0G4H6Q0_9ALVE</name>
<gene>
    <name evidence="2" type="ORF">Cvel_24901</name>
</gene>
<evidence type="ECO:0000313" key="2">
    <source>
        <dbReference type="EMBL" id="CEM39509.1"/>
    </source>
</evidence>
<protein>
    <recommendedName>
        <fullName evidence="3">SMP-30/Gluconolactonase/LRE-like region domain-containing protein</fullName>
    </recommendedName>
</protein>
<feature type="compositionally biased region" description="Basic and acidic residues" evidence="1">
    <location>
        <begin position="373"/>
        <end position="394"/>
    </location>
</feature>
<feature type="region of interest" description="Disordered" evidence="1">
    <location>
        <begin position="370"/>
        <end position="406"/>
    </location>
</feature>